<proteinExistence type="predicted"/>
<feature type="transmembrane region" description="Helical" evidence="1">
    <location>
        <begin position="138"/>
        <end position="157"/>
    </location>
</feature>
<feature type="transmembrane region" description="Helical" evidence="1">
    <location>
        <begin position="246"/>
        <end position="265"/>
    </location>
</feature>
<organism evidence="2 3">
    <name type="scientific">Parafannyhessea umbonata</name>
    <dbReference type="NCBI Taxonomy" id="604330"/>
    <lineage>
        <taxon>Bacteria</taxon>
        <taxon>Bacillati</taxon>
        <taxon>Actinomycetota</taxon>
        <taxon>Coriobacteriia</taxon>
        <taxon>Coriobacteriales</taxon>
        <taxon>Atopobiaceae</taxon>
        <taxon>Parafannyhessea</taxon>
    </lineage>
</organism>
<feature type="transmembrane region" description="Helical" evidence="1">
    <location>
        <begin position="169"/>
        <end position="188"/>
    </location>
</feature>
<feature type="transmembrane region" description="Helical" evidence="1">
    <location>
        <begin position="99"/>
        <end position="118"/>
    </location>
</feature>
<evidence type="ECO:0000256" key="1">
    <source>
        <dbReference type="SAM" id="Phobius"/>
    </source>
</evidence>
<feature type="transmembrane region" description="Helical" evidence="1">
    <location>
        <begin position="6"/>
        <end position="29"/>
    </location>
</feature>
<accession>A0A1H6HQQ4</accession>
<gene>
    <name evidence="2" type="ORF">SAMN05216447_10134</name>
</gene>
<reference evidence="2 3" key="1">
    <citation type="submission" date="2016-10" db="EMBL/GenBank/DDBJ databases">
        <authorList>
            <person name="Varghese N."/>
            <person name="Submissions S."/>
        </authorList>
    </citation>
    <scope>NUCLEOTIDE SEQUENCE [LARGE SCALE GENOMIC DNA]</scope>
    <source>
        <strain evidence="2 3">WCP15</strain>
    </source>
</reference>
<protein>
    <submittedName>
        <fullName evidence="2">ABC-transporter type IV</fullName>
    </submittedName>
</protein>
<evidence type="ECO:0000313" key="2">
    <source>
        <dbReference type="EMBL" id="SEH36293.1"/>
    </source>
</evidence>
<dbReference type="Pfam" id="PF06541">
    <property type="entry name" value="ABC_trans_CmpB"/>
    <property type="match status" value="1"/>
</dbReference>
<comment type="caution">
    <text evidence="2">The sequence shown here is derived from an EMBL/GenBank/DDBJ whole genome shotgun (WGS) entry which is preliminary data.</text>
</comment>
<evidence type="ECO:0000313" key="3">
    <source>
        <dbReference type="Proteomes" id="UP000199135"/>
    </source>
</evidence>
<dbReference type="RefSeq" id="WP_078686278.1">
    <property type="nucleotide sequence ID" value="NZ_FNWT01000001.1"/>
</dbReference>
<keyword evidence="1" id="KW-0812">Transmembrane</keyword>
<sequence>MFWSLVSLLLLAAALRVIYSLIRAFFAWLGRGKPIERAAVNRDLPEDVRKAAAGLDYYYRLKGYREEIGKPTRLTRAQLKVIARAERLVRNDRVNHMMIGWYQLVILFLVGSVAGLALEEVWMFITTGLTEGRYGLVWGPFSPLYGVGCALLTIISLKLRRRNATWWQTFLAAMIVGGLLEQITGWGMETLMGAVSWDYSAVPGAITKWVAVPFLLFWGILGLIWADVVTPWLLDLIGEPTTRRQVVFVLILAVYLGLDVFMTTVCFARRAARDHGIPPANGFEVWIDTHYSNEFMSNRFENMVIEGED</sequence>
<keyword evidence="1" id="KW-1133">Transmembrane helix</keyword>
<dbReference type="Proteomes" id="UP000199135">
    <property type="component" value="Unassembled WGS sequence"/>
</dbReference>
<keyword evidence="1" id="KW-0472">Membrane</keyword>
<feature type="transmembrane region" description="Helical" evidence="1">
    <location>
        <begin position="208"/>
        <end position="234"/>
    </location>
</feature>
<dbReference type="EMBL" id="FNWT01000001">
    <property type="protein sequence ID" value="SEH36293.1"/>
    <property type="molecule type" value="Genomic_DNA"/>
</dbReference>
<keyword evidence="3" id="KW-1185">Reference proteome</keyword>
<name>A0A1H6HQQ4_9ACTN</name>
<dbReference type="InterPro" id="IPR010540">
    <property type="entry name" value="CmpB_TMEM229"/>
</dbReference>